<dbReference type="PANTHER" id="PTHR33527:SF14">
    <property type="entry name" value="OS07G0274300 PROTEIN"/>
    <property type="match status" value="1"/>
</dbReference>
<gene>
    <name evidence="1" type="ORF">P3X46_019618</name>
</gene>
<comment type="caution">
    <text evidence="1">The sequence shown here is derived from an EMBL/GenBank/DDBJ whole genome shotgun (WGS) entry which is preliminary data.</text>
</comment>
<evidence type="ECO:0008006" key="3">
    <source>
        <dbReference type="Google" id="ProtNLM"/>
    </source>
</evidence>
<organism evidence="1 2">
    <name type="scientific">Hevea brasiliensis</name>
    <name type="common">Para rubber tree</name>
    <name type="synonym">Siphonia brasiliensis</name>
    <dbReference type="NCBI Taxonomy" id="3981"/>
    <lineage>
        <taxon>Eukaryota</taxon>
        <taxon>Viridiplantae</taxon>
        <taxon>Streptophyta</taxon>
        <taxon>Embryophyta</taxon>
        <taxon>Tracheophyta</taxon>
        <taxon>Spermatophyta</taxon>
        <taxon>Magnoliopsida</taxon>
        <taxon>eudicotyledons</taxon>
        <taxon>Gunneridae</taxon>
        <taxon>Pentapetalae</taxon>
        <taxon>rosids</taxon>
        <taxon>fabids</taxon>
        <taxon>Malpighiales</taxon>
        <taxon>Euphorbiaceae</taxon>
        <taxon>Crotonoideae</taxon>
        <taxon>Micrandreae</taxon>
        <taxon>Hevea</taxon>
    </lineage>
</organism>
<protein>
    <recommendedName>
        <fullName evidence="3">RRM domain-containing protein</fullName>
    </recommendedName>
</protein>
<sequence length="292" mass="33348">MASSSSSSISHEEFKMFHSIDRELYRLLVNNLWRDPVESMQIMALWLWLERMGCANVVKKILSLPYILINEVADEAILCLSCINNDQFACQNNDIPLMQSLMENEISLKYFHDNRLGATQGVAKNVNEVCIRALYDIMQQAIERNAAQIGLPDTQKIPPSSTQSRLPKIEFSPKDMMLSCTQETGVPPEDRTMFVTFSKGYPVHKWEVREFFTSAYGDCIESLHMQEVESHEQALFARIVFHSAATIEVILNGLDKAKFNINGKHVWARKFVPKRPKSSLPFLPLSNFSPPF</sequence>
<dbReference type="EMBL" id="JARPOI010000011">
    <property type="protein sequence ID" value="KAJ9168044.1"/>
    <property type="molecule type" value="Genomic_DNA"/>
</dbReference>
<reference evidence="1" key="1">
    <citation type="journal article" date="2023" name="Plant Biotechnol. J.">
        <title>Chromosome-level wild Hevea brasiliensis genome provides new tools for genomic-assisted breeding and valuable loci to elevate rubber yield.</title>
        <authorList>
            <person name="Cheng H."/>
            <person name="Song X."/>
            <person name="Hu Y."/>
            <person name="Wu T."/>
            <person name="Yang Q."/>
            <person name="An Z."/>
            <person name="Feng S."/>
            <person name="Deng Z."/>
            <person name="Wu W."/>
            <person name="Zeng X."/>
            <person name="Tu M."/>
            <person name="Wang X."/>
            <person name="Huang H."/>
        </authorList>
    </citation>
    <scope>NUCLEOTIDE SEQUENCE</scope>
    <source>
        <strain evidence="1">MT/VB/25A 57/8</strain>
    </source>
</reference>
<dbReference type="PANTHER" id="PTHR33527">
    <property type="entry name" value="OS07G0274300 PROTEIN"/>
    <property type="match status" value="1"/>
</dbReference>
<dbReference type="Proteomes" id="UP001174677">
    <property type="component" value="Chromosome 11"/>
</dbReference>
<accession>A0ABQ9LJA3</accession>
<evidence type="ECO:0000313" key="2">
    <source>
        <dbReference type="Proteomes" id="UP001174677"/>
    </source>
</evidence>
<name>A0ABQ9LJA3_HEVBR</name>
<evidence type="ECO:0000313" key="1">
    <source>
        <dbReference type="EMBL" id="KAJ9168044.1"/>
    </source>
</evidence>
<proteinExistence type="predicted"/>
<keyword evidence="2" id="KW-1185">Reference proteome</keyword>